<dbReference type="EMBL" id="HBIM01009755">
    <property type="protein sequence ID" value="CAE0410789.1"/>
    <property type="molecule type" value="Transcribed_RNA"/>
</dbReference>
<gene>
    <name evidence="1" type="ORF">ACOF00016_LOCUS8228</name>
</gene>
<accession>A0A7S3P3R2</accession>
<sequence length="224" mass="25087">MHYSRIFFRISNQEEDLDTQNKGLTLVKPLCTHTNITMKRGYQCNHLNMVLVLWGLLLLGPAVTEACYVGVFEVSDCGAVGEPTRVTIVFPPDSNATGWANWGEDSAVVRRGFVARNDTDDTVQRTTLIRNENPDNQLFLEHVYTKPGTYSISFGLTVYPNATIDQGGWCISTESPAEGDEWLLTVSETGCRDRIRSGVMDTSLHHVWTNLLVLCTTMVLFMSF</sequence>
<proteinExistence type="predicted"/>
<organism evidence="1">
    <name type="scientific">Amphora coffeiformis</name>
    <dbReference type="NCBI Taxonomy" id="265554"/>
    <lineage>
        <taxon>Eukaryota</taxon>
        <taxon>Sar</taxon>
        <taxon>Stramenopiles</taxon>
        <taxon>Ochrophyta</taxon>
        <taxon>Bacillariophyta</taxon>
        <taxon>Bacillariophyceae</taxon>
        <taxon>Bacillariophycidae</taxon>
        <taxon>Thalassiophysales</taxon>
        <taxon>Catenulaceae</taxon>
        <taxon>Amphora</taxon>
    </lineage>
</organism>
<protein>
    <submittedName>
        <fullName evidence="1">Uncharacterized protein</fullName>
    </submittedName>
</protein>
<reference evidence="1" key="1">
    <citation type="submission" date="2021-01" db="EMBL/GenBank/DDBJ databases">
        <authorList>
            <person name="Corre E."/>
            <person name="Pelletier E."/>
            <person name="Niang G."/>
            <person name="Scheremetjew M."/>
            <person name="Finn R."/>
            <person name="Kale V."/>
            <person name="Holt S."/>
            <person name="Cochrane G."/>
            <person name="Meng A."/>
            <person name="Brown T."/>
            <person name="Cohen L."/>
        </authorList>
    </citation>
    <scope>NUCLEOTIDE SEQUENCE</scope>
    <source>
        <strain evidence="1">CCMP127</strain>
    </source>
</reference>
<evidence type="ECO:0000313" key="1">
    <source>
        <dbReference type="EMBL" id="CAE0410789.1"/>
    </source>
</evidence>
<name>A0A7S3P3R2_9STRA</name>
<dbReference type="AlphaFoldDB" id="A0A7S3P3R2"/>